<keyword evidence="4" id="KW-0472">Membrane</keyword>
<sequence>MMSLSIGGALVYALKSVCISAVLFGYYWLLLRNRCFHGYNRVYLLLTVLLAVVMPLVPLPGLAFWSGPEETPVWSGVMHAIVAGDWKEVTGGAGHHVSAGVVDGQLWVLGGYALVMVVLGGIFLRQLVFILRSYRKYPRERWGDCVLLLTREPGTPFSFLKVIFWNLEIDRDSPSGRQMLRHELVHVRRGHTIDLLLLRPLLIVFWFNPFFYLIYRELRTIHEFEADACALGDGDRYAYAELLLWQTLDSQHGLVHSFFSSSIKRRINMITQLNSINPGRLCRWMVLPLSFLLFCAFSGRKPHPVSKPLTVIIDAGHGGSDDGAVASNGVKEKDINLSLARKVKQLASEYGVNVVLSRDGDELSGGKNTIEESLHYRSALAGEKGADLFISLHVNRGSVADGAGFQIYVSKENSLFQQSARLGGVLIDALKPSYTTGDNLREPTQGVWVLRHATVPAVLIECGDIDSERDRAFIGSADNQEKIARDILQGIVRYQQVKG</sequence>
<organism evidence="6 7">
    <name type="scientific">Puia dinghuensis</name>
    <dbReference type="NCBI Taxonomy" id="1792502"/>
    <lineage>
        <taxon>Bacteria</taxon>
        <taxon>Pseudomonadati</taxon>
        <taxon>Bacteroidota</taxon>
        <taxon>Chitinophagia</taxon>
        <taxon>Chitinophagales</taxon>
        <taxon>Chitinophagaceae</taxon>
        <taxon>Puia</taxon>
    </lineage>
</organism>
<dbReference type="Proteomes" id="UP000607559">
    <property type="component" value="Unassembled WGS sequence"/>
</dbReference>
<feature type="transmembrane region" description="Helical" evidence="4">
    <location>
        <begin position="106"/>
        <end position="131"/>
    </location>
</feature>
<feature type="domain" description="MurNAc-LAA" evidence="5">
    <location>
        <begin position="378"/>
        <end position="492"/>
    </location>
</feature>
<accession>A0A8J2UH86</accession>
<keyword evidence="7" id="KW-1185">Reference proteome</keyword>
<evidence type="ECO:0000313" key="6">
    <source>
        <dbReference type="EMBL" id="GGB17970.1"/>
    </source>
</evidence>
<dbReference type="PANTHER" id="PTHR30404:SF0">
    <property type="entry name" value="N-ACETYLMURAMOYL-L-ALANINE AMIDASE AMIC"/>
    <property type="match status" value="1"/>
</dbReference>
<dbReference type="CDD" id="cd07341">
    <property type="entry name" value="M56_BlaR1_MecR1_like"/>
    <property type="match status" value="1"/>
</dbReference>
<reference evidence="6" key="1">
    <citation type="journal article" date="2014" name="Int. J. Syst. Evol. Microbiol.">
        <title>Complete genome sequence of Corynebacterium casei LMG S-19264T (=DSM 44701T), isolated from a smear-ripened cheese.</title>
        <authorList>
            <consortium name="US DOE Joint Genome Institute (JGI-PGF)"/>
            <person name="Walter F."/>
            <person name="Albersmeier A."/>
            <person name="Kalinowski J."/>
            <person name="Ruckert C."/>
        </authorList>
    </citation>
    <scope>NUCLEOTIDE SEQUENCE</scope>
    <source>
        <strain evidence="6">CGMCC 1.15448</strain>
    </source>
</reference>
<dbReference type="RefSeq" id="WP_188936469.1">
    <property type="nucleotide sequence ID" value="NZ_BMJC01000005.1"/>
</dbReference>
<dbReference type="GO" id="GO:0008745">
    <property type="term" value="F:N-acetylmuramoyl-L-alanine amidase activity"/>
    <property type="evidence" value="ECO:0007669"/>
    <property type="project" value="UniProtKB-EC"/>
</dbReference>
<dbReference type="GO" id="GO:0030288">
    <property type="term" value="C:outer membrane-bounded periplasmic space"/>
    <property type="evidence" value="ECO:0007669"/>
    <property type="project" value="TreeGrafter"/>
</dbReference>
<gene>
    <name evidence="6" type="ORF">GCM10011511_47200</name>
</gene>
<reference evidence="6" key="2">
    <citation type="submission" date="2020-09" db="EMBL/GenBank/DDBJ databases">
        <authorList>
            <person name="Sun Q."/>
            <person name="Zhou Y."/>
        </authorList>
    </citation>
    <scope>NUCLEOTIDE SEQUENCE</scope>
    <source>
        <strain evidence="6">CGMCC 1.15448</strain>
    </source>
</reference>
<dbReference type="SUPFAM" id="SSF53187">
    <property type="entry name" value="Zn-dependent exopeptidases"/>
    <property type="match status" value="1"/>
</dbReference>
<dbReference type="InterPro" id="IPR050695">
    <property type="entry name" value="N-acetylmuramoyl_amidase_3"/>
</dbReference>
<evidence type="ECO:0000259" key="5">
    <source>
        <dbReference type="SMART" id="SM00646"/>
    </source>
</evidence>
<dbReference type="EMBL" id="BMJC01000005">
    <property type="protein sequence ID" value="GGB17970.1"/>
    <property type="molecule type" value="Genomic_DNA"/>
</dbReference>
<keyword evidence="4" id="KW-0812">Transmembrane</keyword>
<evidence type="ECO:0000256" key="3">
    <source>
        <dbReference type="ARBA" id="ARBA00022801"/>
    </source>
</evidence>
<dbReference type="CDD" id="cd02696">
    <property type="entry name" value="MurNAc-LAA"/>
    <property type="match status" value="1"/>
</dbReference>
<name>A0A8J2UH86_9BACT</name>
<dbReference type="SMART" id="SM00646">
    <property type="entry name" value="Ami_3"/>
    <property type="match status" value="1"/>
</dbReference>
<protein>
    <recommendedName>
        <fullName evidence="2">N-acetylmuramoyl-L-alanine amidase</fullName>
        <ecNumber evidence="2">3.5.1.28</ecNumber>
    </recommendedName>
</protein>
<comment type="caution">
    <text evidence="6">The sequence shown here is derived from an EMBL/GenBank/DDBJ whole genome shotgun (WGS) entry which is preliminary data.</text>
</comment>
<dbReference type="EC" id="3.5.1.28" evidence="2"/>
<dbReference type="Pfam" id="PF01520">
    <property type="entry name" value="Amidase_3"/>
    <property type="match status" value="1"/>
</dbReference>
<evidence type="ECO:0000256" key="4">
    <source>
        <dbReference type="SAM" id="Phobius"/>
    </source>
</evidence>
<dbReference type="Gene3D" id="3.40.630.40">
    <property type="entry name" value="Zn-dependent exopeptidases"/>
    <property type="match status" value="1"/>
</dbReference>
<evidence type="ECO:0000313" key="7">
    <source>
        <dbReference type="Proteomes" id="UP000607559"/>
    </source>
</evidence>
<dbReference type="AlphaFoldDB" id="A0A8J2UH86"/>
<feature type="transmembrane region" description="Helical" evidence="4">
    <location>
        <begin position="6"/>
        <end position="30"/>
    </location>
</feature>
<evidence type="ECO:0000256" key="1">
    <source>
        <dbReference type="ARBA" id="ARBA00001561"/>
    </source>
</evidence>
<dbReference type="Pfam" id="PF05569">
    <property type="entry name" value="Peptidase_M56"/>
    <property type="match status" value="1"/>
</dbReference>
<feature type="transmembrane region" description="Helical" evidence="4">
    <location>
        <begin position="196"/>
        <end position="215"/>
    </location>
</feature>
<evidence type="ECO:0000256" key="2">
    <source>
        <dbReference type="ARBA" id="ARBA00011901"/>
    </source>
</evidence>
<proteinExistence type="predicted"/>
<dbReference type="InterPro" id="IPR002508">
    <property type="entry name" value="MurNAc-LAA_cat"/>
</dbReference>
<dbReference type="GO" id="GO:0009253">
    <property type="term" value="P:peptidoglycan catabolic process"/>
    <property type="evidence" value="ECO:0007669"/>
    <property type="project" value="InterPro"/>
</dbReference>
<dbReference type="PANTHER" id="PTHR30404">
    <property type="entry name" value="N-ACETYLMURAMOYL-L-ALANINE AMIDASE"/>
    <property type="match status" value="1"/>
</dbReference>
<keyword evidence="4" id="KW-1133">Transmembrane helix</keyword>
<dbReference type="InterPro" id="IPR008756">
    <property type="entry name" value="Peptidase_M56"/>
</dbReference>
<feature type="transmembrane region" description="Helical" evidence="4">
    <location>
        <begin position="42"/>
        <end position="65"/>
    </location>
</feature>
<keyword evidence="3" id="KW-0378">Hydrolase</keyword>
<comment type="catalytic activity">
    <reaction evidence="1">
        <text>Hydrolyzes the link between N-acetylmuramoyl residues and L-amino acid residues in certain cell-wall glycopeptides.</text>
        <dbReference type="EC" id="3.5.1.28"/>
    </reaction>
</comment>